<dbReference type="GO" id="GO:0000049">
    <property type="term" value="F:tRNA binding"/>
    <property type="evidence" value="ECO:0007669"/>
    <property type="project" value="UniProtKB-UniRule"/>
</dbReference>
<evidence type="ECO:0000313" key="5">
    <source>
        <dbReference type="EMBL" id="QNL43382.1"/>
    </source>
</evidence>
<evidence type="ECO:0000256" key="1">
    <source>
        <dbReference type="ARBA" id="ARBA00022555"/>
    </source>
</evidence>
<dbReference type="InterPro" id="IPR002547">
    <property type="entry name" value="tRNA-bd_dom"/>
</dbReference>
<dbReference type="InterPro" id="IPR004495">
    <property type="entry name" value="Met-tRNA-synth_bsu_C"/>
</dbReference>
<protein>
    <submittedName>
        <fullName evidence="5">Methionine--tRNA ligase subunit beta</fullName>
        <ecNumber evidence="5">6.1.1.10</ecNumber>
    </submittedName>
</protein>
<dbReference type="AlphaFoldDB" id="A0A7G9B1F1"/>
<organism evidence="5 6">
    <name type="scientific">Oscillibacter hominis</name>
    <dbReference type="NCBI Taxonomy" id="2763056"/>
    <lineage>
        <taxon>Bacteria</taxon>
        <taxon>Bacillati</taxon>
        <taxon>Bacillota</taxon>
        <taxon>Clostridia</taxon>
        <taxon>Eubacteriales</taxon>
        <taxon>Oscillospiraceae</taxon>
        <taxon>Oscillibacter</taxon>
    </lineage>
</organism>
<dbReference type="InterPro" id="IPR051270">
    <property type="entry name" value="Tyrosine-tRNA_ligase_regulator"/>
</dbReference>
<dbReference type="Proteomes" id="UP000515960">
    <property type="component" value="Chromosome"/>
</dbReference>
<dbReference type="Gene3D" id="2.40.50.140">
    <property type="entry name" value="Nucleic acid-binding proteins"/>
    <property type="match status" value="1"/>
</dbReference>
<proteinExistence type="predicted"/>
<dbReference type="KEGG" id="ohi:H8790_07720"/>
<sequence length="121" mass="13720">MEPNELKQEPFKAEIELEDFQKLDFRVCQVVACEEVVKSRNFLKLTVNDGQGERTIMSTIRSYYKPEELVGKKIVVLVNLKPHKFCGVVSEGMLIAVDMPEQDDCKVLFAHDDCPVGQSVS</sequence>
<dbReference type="NCBIfam" id="TIGR00399">
    <property type="entry name" value="metG_C_term"/>
    <property type="match status" value="1"/>
</dbReference>
<keyword evidence="1 3" id="KW-0820">tRNA-binding</keyword>
<dbReference type="PANTHER" id="PTHR11586">
    <property type="entry name" value="TRNA-AMINOACYLATION COFACTOR ARC1 FAMILY MEMBER"/>
    <property type="match status" value="1"/>
</dbReference>
<dbReference type="GO" id="GO:0006431">
    <property type="term" value="P:methionyl-tRNA aminoacylation"/>
    <property type="evidence" value="ECO:0007669"/>
    <property type="project" value="InterPro"/>
</dbReference>
<evidence type="ECO:0000259" key="4">
    <source>
        <dbReference type="PROSITE" id="PS50886"/>
    </source>
</evidence>
<evidence type="ECO:0000256" key="2">
    <source>
        <dbReference type="ARBA" id="ARBA00022884"/>
    </source>
</evidence>
<keyword evidence="6" id="KW-1185">Reference proteome</keyword>
<dbReference type="EMBL" id="CP060490">
    <property type="protein sequence ID" value="QNL43382.1"/>
    <property type="molecule type" value="Genomic_DNA"/>
</dbReference>
<dbReference type="SUPFAM" id="SSF50249">
    <property type="entry name" value="Nucleic acid-binding proteins"/>
    <property type="match status" value="1"/>
</dbReference>
<dbReference type="InterPro" id="IPR012340">
    <property type="entry name" value="NA-bd_OB-fold"/>
</dbReference>
<dbReference type="GO" id="GO:0004825">
    <property type="term" value="F:methionine-tRNA ligase activity"/>
    <property type="evidence" value="ECO:0007669"/>
    <property type="project" value="UniProtKB-EC"/>
</dbReference>
<dbReference type="RefSeq" id="WP_187331973.1">
    <property type="nucleotide sequence ID" value="NZ_CP060490.1"/>
</dbReference>
<name>A0A7G9B1F1_9FIRM</name>
<evidence type="ECO:0000313" key="6">
    <source>
        <dbReference type="Proteomes" id="UP000515960"/>
    </source>
</evidence>
<accession>A0A7G9B1F1</accession>
<dbReference type="Pfam" id="PF01588">
    <property type="entry name" value="tRNA_bind"/>
    <property type="match status" value="1"/>
</dbReference>
<dbReference type="EC" id="6.1.1.10" evidence="5"/>
<reference evidence="5 6" key="1">
    <citation type="submission" date="2020-08" db="EMBL/GenBank/DDBJ databases">
        <authorList>
            <person name="Liu C."/>
            <person name="Sun Q."/>
        </authorList>
    </citation>
    <scope>NUCLEOTIDE SEQUENCE [LARGE SCALE GENOMIC DNA]</scope>
    <source>
        <strain evidence="5 6">NSJ-62</strain>
    </source>
</reference>
<gene>
    <name evidence="5" type="primary">metG</name>
    <name evidence="5" type="ORF">H8790_07720</name>
</gene>
<keyword evidence="2 3" id="KW-0694">RNA-binding</keyword>
<dbReference type="GO" id="GO:0005524">
    <property type="term" value="F:ATP binding"/>
    <property type="evidence" value="ECO:0007669"/>
    <property type="project" value="InterPro"/>
</dbReference>
<evidence type="ECO:0000256" key="3">
    <source>
        <dbReference type="PROSITE-ProRule" id="PRU00209"/>
    </source>
</evidence>
<feature type="domain" description="TRNA-binding" evidence="4">
    <location>
        <begin position="19"/>
        <end position="121"/>
    </location>
</feature>
<dbReference type="PANTHER" id="PTHR11586:SF37">
    <property type="entry name" value="TRNA-BINDING DOMAIN-CONTAINING PROTEIN"/>
    <property type="match status" value="1"/>
</dbReference>
<keyword evidence="5" id="KW-0436">Ligase</keyword>
<dbReference type="PROSITE" id="PS50886">
    <property type="entry name" value="TRBD"/>
    <property type="match status" value="1"/>
</dbReference>